<keyword evidence="1" id="KW-0732">Signal</keyword>
<dbReference type="Proteomes" id="UP000028534">
    <property type="component" value="Unassembled WGS sequence"/>
</dbReference>
<accession>A0A084EB39</accession>
<sequence>MKNRVFYALLGIALAAPVAAFAGEPNTNSQSGHYEWR</sequence>
<feature type="signal peptide" evidence="1">
    <location>
        <begin position="1"/>
        <end position="22"/>
    </location>
</feature>
<comment type="caution">
    <text evidence="2">The sequence shown here is derived from an EMBL/GenBank/DDBJ whole genome shotgun (WGS) entry which is preliminary data.</text>
</comment>
<evidence type="ECO:0000256" key="1">
    <source>
        <dbReference type="SAM" id="SignalP"/>
    </source>
</evidence>
<dbReference type="EMBL" id="JGVR01000043">
    <property type="protein sequence ID" value="KEZ15181.1"/>
    <property type="molecule type" value="Genomic_DNA"/>
</dbReference>
<name>A0A084EB39_SPHYA</name>
<organism evidence="2 3">
    <name type="scientific">Sphingobium yanoikuyae</name>
    <name type="common">Sphingomonas yanoikuyae</name>
    <dbReference type="NCBI Taxonomy" id="13690"/>
    <lineage>
        <taxon>Bacteria</taxon>
        <taxon>Pseudomonadati</taxon>
        <taxon>Pseudomonadota</taxon>
        <taxon>Alphaproteobacteria</taxon>
        <taxon>Sphingomonadales</taxon>
        <taxon>Sphingomonadaceae</taxon>
        <taxon>Sphingobium</taxon>
    </lineage>
</organism>
<dbReference type="PATRIC" id="fig|13690.10.peg.4718"/>
<evidence type="ECO:0000313" key="2">
    <source>
        <dbReference type="EMBL" id="KEZ15181.1"/>
    </source>
</evidence>
<feature type="chain" id="PRO_5001773976" evidence="1">
    <location>
        <begin position="23"/>
        <end position="37"/>
    </location>
</feature>
<protein>
    <submittedName>
        <fullName evidence="2">Uncharacterized protein</fullName>
    </submittedName>
</protein>
<proteinExistence type="predicted"/>
<evidence type="ECO:0000313" key="3">
    <source>
        <dbReference type="Proteomes" id="UP000028534"/>
    </source>
</evidence>
<gene>
    <name evidence="2" type="ORF">CP98_04583</name>
</gene>
<dbReference type="AlphaFoldDB" id="A0A084EB39"/>
<reference evidence="2 3" key="1">
    <citation type="submission" date="2014-03" db="EMBL/GenBank/DDBJ databases">
        <title>Genome sequence of Sphingobium yanoikuyae B1.</title>
        <authorList>
            <person name="Gan H.M."/>
            <person name="Gan H.Y."/>
            <person name="Savka M.A."/>
        </authorList>
    </citation>
    <scope>NUCLEOTIDE SEQUENCE [LARGE SCALE GENOMIC DNA]</scope>
    <source>
        <strain evidence="2 3">B1</strain>
    </source>
</reference>